<dbReference type="KEGG" id="lso:CKC_01970"/>
<reference key="2">
    <citation type="submission" date="2010-11" db="EMBL/GenBank/DDBJ databases">
        <authorList>
            <person name="Lin H."/>
            <person name="Doddapaneni H.V."/>
            <person name="Lou B."/>
            <person name="Civerolo E.L."/>
            <person name="Chen C."/>
            <person name="Duan Y."/>
            <person name="Zhou L."/>
            <person name="Glynn J."/>
        </authorList>
    </citation>
    <scope>NUCLEOTIDE SEQUENCE</scope>
    <source>
        <strain>CLso-ZC1</strain>
    </source>
</reference>
<name>E4UCQ4_LIBSC</name>
<dbReference type="HOGENOM" id="CLU_1347543_0_0_5"/>
<evidence type="ECO:0000313" key="2">
    <source>
        <dbReference type="Proteomes" id="UP000007038"/>
    </source>
</evidence>
<proteinExistence type="predicted"/>
<sequence length="203" mass="24080">MPNGRQPPFLELNTYCGYKMLITQYLFMKKIANLYRNLTQCKALSFLNQHFVKKGWISQIAHCLLGNFLVITTCYNKKIRFVKDLNKPSLSVRKLEYCIASLLQFFIKKTNTNIQFAIYPVKIDIEQIHLIRSNNDACKVIYIFISNVLFKKQDHYAYIEMKTQNPIIKEKNIFSKIFYYKYPIIIKNITVIIDFFSTKKLKT</sequence>
<reference evidence="2" key="1">
    <citation type="submission" date="2010-11" db="EMBL/GenBank/DDBJ databases">
        <title>Complete genome sequence of Candidatus Liberibacter solanacearum CLso-ZC1.</title>
        <authorList>
            <person name="Lin H."/>
            <person name="Doddapaneni H.V."/>
            <person name="Lou B."/>
            <person name="Civerolo E.L."/>
            <person name="Chen C."/>
            <person name="Duan Y."/>
            <person name="Zhou L."/>
            <person name="Glynn J."/>
        </authorList>
    </citation>
    <scope>NUCLEOTIDE SEQUENCE [LARGE SCALE GENOMIC DNA]</scope>
    <source>
        <strain evidence="2">CLso-ZC1</strain>
    </source>
</reference>
<dbReference type="EMBL" id="CP002371">
    <property type="protein sequence ID" value="ADR52145.1"/>
    <property type="molecule type" value="Genomic_DNA"/>
</dbReference>
<accession>E4UCQ4</accession>
<gene>
    <name evidence="1" type="ordered locus">CKC_01970</name>
</gene>
<dbReference type="AlphaFoldDB" id="E4UCQ4"/>
<protein>
    <submittedName>
        <fullName evidence="1">Uncharacterized protein</fullName>
    </submittedName>
</protein>
<organism evidence="1 2">
    <name type="scientific">Liberibacter solanacearum (strain CLso-ZC1)</name>
    <dbReference type="NCBI Taxonomy" id="658172"/>
    <lineage>
        <taxon>Bacteria</taxon>
        <taxon>Pseudomonadati</taxon>
        <taxon>Pseudomonadota</taxon>
        <taxon>Alphaproteobacteria</taxon>
        <taxon>Hyphomicrobiales</taxon>
        <taxon>Rhizobiaceae</taxon>
        <taxon>Liberibacter</taxon>
    </lineage>
</organism>
<dbReference type="Proteomes" id="UP000007038">
    <property type="component" value="Chromosome"/>
</dbReference>
<evidence type="ECO:0000313" key="1">
    <source>
        <dbReference type="EMBL" id="ADR52145.1"/>
    </source>
</evidence>
<reference evidence="1 2" key="3">
    <citation type="journal article" date="2011" name="PLoS ONE">
        <title>The Complete Genome Sequence of 'Candidatus Liberibacter solanacearum', the Bacterium Associated with Potato Zebra Chip Disease.</title>
        <authorList>
            <person name="Lin H."/>
            <person name="Lou B."/>
            <person name="Glynn J.M."/>
            <person name="Doddapaneni H."/>
            <person name="Civerolo E.L."/>
            <person name="Chen C."/>
            <person name="Duan Y."/>
            <person name="Zhou L."/>
            <person name="Vahling C.M."/>
        </authorList>
    </citation>
    <scope>NUCLEOTIDE SEQUENCE [LARGE SCALE GENOMIC DNA]</scope>
    <source>
        <strain evidence="1 2">CLso-ZC1</strain>
    </source>
</reference>